<feature type="transmembrane region" description="Helical" evidence="6">
    <location>
        <begin position="379"/>
        <end position="398"/>
    </location>
</feature>
<reference evidence="7 8" key="1">
    <citation type="submission" date="2024-05" db="EMBL/GenBank/DDBJ databases">
        <authorList>
            <person name="Duchaud E."/>
        </authorList>
    </citation>
    <scope>NUCLEOTIDE SEQUENCE [LARGE SCALE GENOMIC DNA]</scope>
    <source>
        <strain evidence="7">Ena-SAMPLE-TAB-13-05-2024-13:56:06:370-140305</strain>
    </source>
</reference>
<feature type="transmembrane region" description="Helical" evidence="6">
    <location>
        <begin position="471"/>
        <end position="489"/>
    </location>
</feature>
<dbReference type="Proteomes" id="UP001497602">
    <property type="component" value="Unassembled WGS sequence"/>
</dbReference>
<comment type="caution">
    <text evidence="7">The sequence shown here is derived from an EMBL/GenBank/DDBJ whole genome shotgun (WGS) entry which is preliminary data.</text>
</comment>
<accession>A0ABM9PQU6</accession>
<dbReference type="CDD" id="cd06437">
    <property type="entry name" value="CESA_CaSu_A2"/>
    <property type="match status" value="1"/>
</dbReference>
<evidence type="ECO:0000256" key="3">
    <source>
        <dbReference type="ARBA" id="ARBA00022692"/>
    </source>
</evidence>
<gene>
    <name evidence="7" type="ORF">T190115A13A_60117</name>
</gene>
<evidence type="ECO:0000313" key="8">
    <source>
        <dbReference type="Proteomes" id="UP001497602"/>
    </source>
</evidence>
<proteinExistence type="predicted"/>
<dbReference type="EMBL" id="CAXJRC010000043">
    <property type="protein sequence ID" value="CAL2108122.1"/>
    <property type="molecule type" value="Genomic_DNA"/>
</dbReference>
<evidence type="ECO:0000256" key="6">
    <source>
        <dbReference type="SAM" id="Phobius"/>
    </source>
</evidence>
<keyword evidence="8" id="KW-1185">Reference proteome</keyword>
<evidence type="ECO:0000256" key="5">
    <source>
        <dbReference type="ARBA" id="ARBA00023136"/>
    </source>
</evidence>
<feature type="transmembrane region" description="Helical" evidence="6">
    <location>
        <begin position="314"/>
        <end position="333"/>
    </location>
</feature>
<evidence type="ECO:0000256" key="2">
    <source>
        <dbReference type="ARBA" id="ARBA00022679"/>
    </source>
</evidence>
<name>A0ABM9PQU6_9FLAO</name>
<dbReference type="Pfam" id="PF13641">
    <property type="entry name" value="Glyco_tranf_2_3"/>
    <property type="match status" value="1"/>
</dbReference>
<keyword evidence="5 6" id="KW-0472">Membrane</keyword>
<keyword evidence="3 6" id="KW-0812">Transmembrane</keyword>
<dbReference type="SUPFAM" id="SSF53448">
    <property type="entry name" value="Nucleotide-diphospho-sugar transferases"/>
    <property type="match status" value="1"/>
</dbReference>
<dbReference type="Gene3D" id="3.90.550.10">
    <property type="entry name" value="Spore Coat Polysaccharide Biosynthesis Protein SpsA, Chain A"/>
    <property type="match status" value="1"/>
</dbReference>
<feature type="transmembrane region" description="Helical" evidence="6">
    <location>
        <begin position="345"/>
        <end position="367"/>
    </location>
</feature>
<keyword evidence="2" id="KW-0808">Transferase</keyword>
<keyword evidence="4 6" id="KW-1133">Transmembrane helix</keyword>
<dbReference type="InterPro" id="IPR029044">
    <property type="entry name" value="Nucleotide-diphossugar_trans"/>
</dbReference>
<feature type="transmembrane region" description="Helical" evidence="6">
    <location>
        <begin position="444"/>
        <end position="464"/>
    </location>
</feature>
<evidence type="ECO:0000256" key="1">
    <source>
        <dbReference type="ARBA" id="ARBA00004308"/>
    </source>
</evidence>
<dbReference type="PANTHER" id="PTHR32044">
    <property type="entry name" value="GLUCOMANNAN 4-BETA-MANNOSYLTRANSFERASE 9"/>
    <property type="match status" value="1"/>
</dbReference>
<dbReference type="PANTHER" id="PTHR32044:SF80">
    <property type="entry name" value="XYLOGLUCAN GLYCOSYLTRANSFERASE 2-RELATED"/>
    <property type="match status" value="1"/>
</dbReference>
<organism evidence="7 8">
    <name type="scientific">Tenacibaculum vairaonense</name>
    <dbReference type="NCBI Taxonomy" id="3137860"/>
    <lineage>
        <taxon>Bacteria</taxon>
        <taxon>Pseudomonadati</taxon>
        <taxon>Bacteroidota</taxon>
        <taxon>Flavobacteriia</taxon>
        <taxon>Flavobacteriales</taxon>
        <taxon>Flavobacteriaceae</taxon>
        <taxon>Tenacibaculum</taxon>
    </lineage>
</organism>
<evidence type="ECO:0000256" key="4">
    <source>
        <dbReference type="ARBA" id="ARBA00022989"/>
    </source>
</evidence>
<protein>
    <submittedName>
        <fullName evidence="7">Glycosyltransferase, catalytic subunit of cellulose synthase and poly-beta-1,6-N-acetylglucosamine synthase</fullName>
    </submittedName>
</protein>
<dbReference type="RefSeq" id="WP_348703440.1">
    <property type="nucleotide sequence ID" value="NZ_CAXIYA010000011.1"/>
</dbReference>
<comment type="subcellular location">
    <subcellularLocation>
        <location evidence="1">Endomembrane system</location>
    </subcellularLocation>
</comment>
<feature type="transmembrane region" description="Helical" evidence="6">
    <location>
        <begin position="6"/>
        <end position="30"/>
    </location>
</feature>
<evidence type="ECO:0000313" key="7">
    <source>
        <dbReference type="EMBL" id="CAL2108122.1"/>
    </source>
</evidence>
<sequence>MIFEYIIISLYTVALVLILMYALAQLNLLFNYLKASKQTDNSPKFDLNNPDEVPYVTVQLPVYNELYVMERLLDNIAQLKYPKEKLEVQVLDDSTDESVTSTEKHIQKLQKSGLNIQHIRRENREGFKAGALKEGLKIAKGEFIAIFDADFLPKPCWLEKTVPFFKNPEIGVVQTRWGHINRNYSTLTKIQAFALDAHFTLEQVGRNSQGHFINFNGTAGIWRKECIYDAGNWEGDTLTEDLDLSYRAQLKKWKFKYLENVETPAELPVIISAARSQQFRWNKGGAENFQKMLRKIIVNDTISWKTKIHGMLHLLNSSMFTCIFLVAVLSIPMLYIKNEYAHLKIYFLVMSFFIVSTLIFFICYWFMYKKIYGGGFLSFIKYIGAFFSFFSIAMGFSLHNTVAVLEGHFGKKSEFVRTPKFNIKSLKDSWKNNKYIKNKLSTNVIIEGLLAVYFAFGMYSAFIVGDQGGDFGLFPFHFMLFIGFGYVFFKSIFSKA</sequence>